<evidence type="ECO:0000259" key="6">
    <source>
        <dbReference type="PROSITE" id="PS51462"/>
    </source>
</evidence>
<sequence length="189" mass="20972">MVTTAPRPAVHGPIHQLGPEWVAGADGVRFRHAARVILLDANDRVLLLHGCDVDQRERSWWFTVGGGIEPGESPRAAAVRELFEETGVSIDSADLVGPVFARSALFDFFRETCRQEEVFFLGRYQGSAGADAFSRAGWTQIEVDTIDELRWWDLDDLAAAQEEVFPDRLAELVHGLLAGWDGVTRRLEG</sequence>
<dbReference type="Pfam" id="PF00293">
    <property type="entry name" value="NUDIX"/>
    <property type="match status" value="1"/>
</dbReference>
<gene>
    <name evidence="7" type="ORF">J4E96_11600</name>
</gene>
<dbReference type="InterPro" id="IPR020476">
    <property type="entry name" value="Nudix_hydrolase"/>
</dbReference>
<evidence type="ECO:0000256" key="1">
    <source>
        <dbReference type="ARBA" id="ARBA00001946"/>
    </source>
</evidence>
<comment type="cofactor">
    <cofactor evidence="1">
        <name>Mg(2+)</name>
        <dbReference type="ChEBI" id="CHEBI:18420"/>
    </cofactor>
</comment>
<dbReference type="PANTHER" id="PTHR43046">
    <property type="entry name" value="GDP-MANNOSE MANNOSYL HYDROLASE"/>
    <property type="match status" value="1"/>
</dbReference>
<dbReference type="PANTHER" id="PTHR43046:SF12">
    <property type="entry name" value="GDP-MANNOSE MANNOSYL HYDROLASE"/>
    <property type="match status" value="1"/>
</dbReference>
<proteinExistence type="inferred from homology"/>
<keyword evidence="3 5" id="KW-0378">Hydrolase</keyword>
<dbReference type="PRINTS" id="PR00502">
    <property type="entry name" value="NUDIXFAMILY"/>
</dbReference>
<name>A0A8A4Z991_9MICO</name>
<evidence type="ECO:0000313" key="7">
    <source>
        <dbReference type="EMBL" id="QTE28045.1"/>
    </source>
</evidence>
<dbReference type="Gene3D" id="3.90.79.10">
    <property type="entry name" value="Nucleoside Triphosphate Pyrophosphohydrolase"/>
    <property type="match status" value="1"/>
</dbReference>
<protein>
    <submittedName>
        <fullName evidence="7">NUDIX domain-containing protein</fullName>
    </submittedName>
</protein>
<organism evidence="7 8">
    <name type="scientific">Pengzhenrongella sicca</name>
    <dbReference type="NCBI Taxonomy" id="2819238"/>
    <lineage>
        <taxon>Bacteria</taxon>
        <taxon>Bacillati</taxon>
        <taxon>Actinomycetota</taxon>
        <taxon>Actinomycetes</taxon>
        <taxon>Micrococcales</taxon>
        <taxon>Pengzhenrongella</taxon>
    </lineage>
</organism>
<dbReference type="InterPro" id="IPR020084">
    <property type="entry name" value="NUDIX_hydrolase_CS"/>
</dbReference>
<dbReference type="Proteomes" id="UP000663937">
    <property type="component" value="Chromosome"/>
</dbReference>
<evidence type="ECO:0000256" key="5">
    <source>
        <dbReference type="RuleBase" id="RU003476"/>
    </source>
</evidence>
<dbReference type="KEGG" id="psic:J4E96_11600"/>
<dbReference type="GO" id="GO:0016787">
    <property type="term" value="F:hydrolase activity"/>
    <property type="evidence" value="ECO:0007669"/>
    <property type="project" value="UniProtKB-KW"/>
</dbReference>
<evidence type="ECO:0000256" key="3">
    <source>
        <dbReference type="ARBA" id="ARBA00022801"/>
    </source>
</evidence>
<accession>A0A8A4Z991</accession>
<dbReference type="AlphaFoldDB" id="A0A8A4Z991"/>
<dbReference type="SUPFAM" id="SSF55811">
    <property type="entry name" value="Nudix"/>
    <property type="match status" value="1"/>
</dbReference>
<dbReference type="PROSITE" id="PS00893">
    <property type="entry name" value="NUDIX_BOX"/>
    <property type="match status" value="1"/>
</dbReference>
<dbReference type="InterPro" id="IPR000086">
    <property type="entry name" value="NUDIX_hydrolase_dom"/>
</dbReference>
<evidence type="ECO:0000313" key="8">
    <source>
        <dbReference type="Proteomes" id="UP000663937"/>
    </source>
</evidence>
<evidence type="ECO:0000256" key="2">
    <source>
        <dbReference type="ARBA" id="ARBA00005582"/>
    </source>
</evidence>
<feature type="domain" description="Nudix hydrolase" evidence="6">
    <location>
        <begin position="29"/>
        <end position="175"/>
    </location>
</feature>
<dbReference type="InterPro" id="IPR015797">
    <property type="entry name" value="NUDIX_hydrolase-like_dom_sf"/>
</dbReference>
<keyword evidence="8" id="KW-1185">Reference proteome</keyword>
<keyword evidence="4" id="KW-0460">Magnesium</keyword>
<dbReference type="PROSITE" id="PS51462">
    <property type="entry name" value="NUDIX"/>
    <property type="match status" value="1"/>
</dbReference>
<reference evidence="7" key="1">
    <citation type="submission" date="2021-03" db="EMBL/GenBank/DDBJ databases">
        <title>Pengzhenrongella sicca gen. nov., sp. nov., a new member of suborder Micrococcineae isolated from High-Arctic tundra soil.</title>
        <authorList>
            <person name="Peng F."/>
        </authorList>
    </citation>
    <scope>NUCLEOTIDE SEQUENCE</scope>
    <source>
        <strain evidence="7">LRZ-2</strain>
    </source>
</reference>
<dbReference type="EMBL" id="CP071868">
    <property type="protein sequence ID" value="QTE28045.1"/>
    <property type="molecule type" value="Genomic_DNA"/>
</dbReference>
<comment type="similarity">
    <text evidence="2 5">Belongs to the Nudix hydrolase family.</text>
</comment>
<dbReference type="CDD" id="cd04685">
    <property type="entry name" value="NUDIX_Hydrolase"/>
    <property type="match status" value="1"/>
</dbReference>
<evidence type="ECO:0000256" key="4">
    <source>
        <dbReference type="ARBA" id="ARBA00022842"/>
    </source>
</evidence>